<comment type="caution">
    <text evidence="2">The sequence shown here is derived from an EMBL/GenBank/DDBJ whole genome shotgun (WGS) entry which is preliminary data.</text>
</comment>
<evidence type="ECO:0000313" key="3">
    <source>
        <dbReference type="Proteomes" id="UP001233999"/>
    </source>
</evidence>
<dbReference type="SUPFAM" id="SSF54197">
    <property type="entry name" value="HIT-like"/>
    <property type="match status" value="1"/>
</dbReference>
<evidence type="ECO:0000256" key="1">
    <source>
        <dbReference type="SAM" id="Phobius"/>
    </source>
</evidence>
<reference evidence="2" key="1">
    <citation type="journal article" date="2023" name="IScience">
        <title>Live-bearing cockroach genome reveals convergent evolutionary mechanisms linked to viviparity in insects and beyond.</title>
        <authorList>
            <person name="Fouks B."/>
            <person name="Harrison M.C."/>
            <person name="Mikhailova A.A."/>
            <person name="Marchal E."/>
            <person name="English S."/>
            <person name="Carruthers M."/>
            <person name="Jennings E.C."/>
            <person name="Chiamaka E.L."/>
            <person name="Frigard R.A."/>
            <person name="Pippel M."/>
            <person name="Attardo G.M."/>
            <person name="Benoit J.B."/>
            <person name="Bornberg-Bauer E."/>
            <person name="Tobe S.S."/>
        </authorList>
    </citation>
    <scope>NUCLEOTIDE SEQUENCE</scope>
    <source>
        <strain evidence="2">Stay&amp;Tobe</strain>
    </source>
</reference>
<dbReference type="AlphaFoldDB" id="A0AAD7ZMM8"/>
<dbReference type="Proteomes" id="UP001233999">
    <property type="component" value="Unassembled WGS sequence"/>
</dbReference>
<keyword evidence="3" id="KW-1185">Reference proteome</keyword>
<dbReference type="InterPro" id="IPR036265">
    <property type="entry name" value="HIT-like_sf"/>
</dbReference>
<protein>
    <submittedName>
        <fullName evidence="2">Uncharacterized protein</fullName>
    </submittedName>
</protein>
<accession>A0AAD7ZMM8</accession>
<name>A0AAD7ZMM8_DIPPU</name>
<dbReference type="EMBL" id="JASPKZ010007725">
    <property type="protein sequence ID" value="KAJ9582872.1"/>
    <property type="molecule type" value="Genomic_DNA"/>
</dbReference>
<feature type="non-terminal residue" evidence="2">
    <location>
        <position position="1"/>
    </location>
</feature>
<feature type="non-terminal residue" evidence="2">
    <location>
        <position position="405"/>
    </location>
</feature>
<reference evidence="2" key="2">
    <citation type="submission" date="2023-05" db="EMBL/GenBank/DDBJ databases">
        <authorList>
            <person name="Fouks B."/>
        </authorList>
    </citation>
    <scope>NUCLEOTIDE SEQUENCE</scope>
    <source>
        <strain evidence="2">Stay&amp;Tobe</strain>
        <tissue evidence="2">Testes</tissue>
    </source>
</reference>
<sequence length="405" mass="47356">RSHQPMFFKRCRNRILIQAVIVIFLFCCVAMYYCSPALKEFSFYSTSHKTEIINLDALLDQPFYRDNCFDGKLESSLSQLPDNLERWSKAYNRKCQILWRKFHTMFKVNVREGGISFPTTFIKKVRQWLGENDELLKEAYNQKIIEVYNHYNHEQTVFNLLRSKRPTSISNQDPKEYVRKLDEETKESCDFCHYKTSTAEDIFGRIESHSSKHNPLNLSEEEFVDLFNTSVKWFKKANSVDKESCYPMMIYDTLPKGGASQFHPHAHGFLATQYLSHIKIQSDAASAYRDENGSEFWNDFIEIHHALGLTVRFGDAIALSPLTPVREHEVILLSNYPNTDIFRLFYYVIQTYYQKLKRMCFSTGIAYPIMCSDINKDSLPTLVRIGTRGQCNSYTNDVSSLELYL</sequence>
<gene>
    <name evidence="2" type="ORF">L9F63_022784</name>
</gene>
<keyword evidence="1" id="KW-0812">Transmembrane</keyword>
<keyword evidence="1" id="KW-1133">Transmembrane helix</keyword>
<proteinExistence type="predicted"/>
<organism evidence="2 3">
    <name type="scientific">Diploptera punctata</name>
    <name type="common">Pacific beetle cockroach</name>
    <dbReference type="NCBI Taxonomy" id="6984"/>
    <lineage>
        <taxon>Eukaryota</taxon>
        <taxon>Metazoa</taxon>
        <taxon>Ecdysozoa</taxon>
        <taxon>Arthropoda</taxon>
        <taxon>Hexapoda</taxon>
        <taxon>Insecta</taxon>
        <taxon>Pterygota</taxon>
        <taxon>Neoptera</taxon>
        <taxon>Polyneoptera</taxon>
        <taxon>Dictyoptera</taxon>
        <taxon>Blattodea</taxon>
        <taxon>Blaberoidea</taxon>
        <taxon>Blaberidae</taxon>
        <taxon>Diplopterinae</taxon>
        <taxon>Diploptera</taxon>
    </lineage>
</organism>
<evidence type="ECO:0000313" key="2">
    <source>
        <dbReference type="EMBL" id="KAJ9582872.1"/>
    </source>
</evidence>
<keyword evidence="1" id="KW-0472">Membrane</keyword>
<feature type="transmembrane region" description="Helical" evidence="1">
    <location>
        <begin position="15"/>
        <end position="33"/>
    </location>
</feature>